<feature type="transmembrane region" description="Helical" evidence="6">
    <location>
        <begin position="449"/>
        <end position="469"/>
    </location>
</feature>
<dbReference type="Gene3D" id="1.10.287.570">
    <property type="entry name" value="Helical hairpin bin"/>
    <property type="match status" value="1"/>
</dbReference>
<feature type="transmembrane region" description="Helical" evidence="6">
    <location>
        <begin position="321"/>
        <end position="340"/>
    </location>
</feature>
<evidence type="ECO:0000256" key="2">
    <source>
        <dbReference type="ARBA" id="ARBA00022692"/>
    </source>
</evidence>
<feature type="transmembrane region" description="Helical" evidence="6">
    <location>
        <begin position="122"/>
        <end position="142"/>
    </location>
</feature>
<dbReference type="GO" id="GO:0016020">
    <property type="term" value="C:membrane"/>
    <property type="evidence" value="ECO:0007669"/>
    <property type="project" value="UniProtKB-SubCell"/>
</dbReference>
<feature type="domain" description="Bicarbonate transporter-like transmembrane" evidence="7">
    <location>
        <begin position="84"/>
        <end position="173"/>
    </location>
</feature>
<feature type="transmembrane region" description="Helical" evidence="6">
    <location>
        <begin position="184"/>
        <end position="205"/>
    </location>
</feature>
<evidence type="ECO:0000256" key="5">
    <source>
        <dbReference type="SAM" id="MobiDB-lite"/>
    </source>
</evidence>
<reference evidence="8 9" key="1">
    <citation type="submission" date="2024-11" db="EMBL/GenBank/DDBJ databases">
        <title>Adaptive evolution of stress response genes in parasites aligns with host niche diversity.</title>
        <authorList>
            <person name="Hahn C."/>
            <person name="Resl P."/>
        </authorList>
    </citation>
    <scope>NUCLEOTIDE SEQUENCE [LARGE SCALE GENOMIC DNA]</scope>
    <source>
        <strain evidence="8">EGGRZ-B1_66</strain>
        <tissue evidence="8">Body</tissue>
    </source>
</reference>
<dbReference type="Pfam" id="PF00955">
    <property type="entry name" value="HCO3_cotransp"/>
    <property type="match status" value="3"/>
</dbReference>
<feature type="transmembrane region" description="Helical" evidence="6">
    <location>
        <begin position="54"/>
        <end position="78"/>
    </location>
</feature>
<dbReference type="PANTHER" id="PTHR11453">
    <property type="entry name" value="ANION EXCHANGE PROTEIN"/>
    <property type="match status" value="1"/>
</dbReference>
<feature type="transmembrane region" description="Helical" evidence="6">
    <location>
        <begin position="217"/>
        <end position="238"/>
    </location>
</feature>
<gene>
    <name evidence="8" type="ORF">Ciccas_001117</name>
</gene>
<keyword evidence="4 6" id="KW-0472">Membrane</keyword>
<evidence type="ECO:0000313" key="8">
    <source>
        <dbReference type="EMBL" id="KAL3320203.1"/>
    </source>
</evidence>
<feature type="transmembrane region" description="Helical" evidence="6">
    <location>
        <begin position="278"/>
        <end position="301"/>
    </location>
</feature>
<dbReference type="PANTHER" id="PTHR11453:SF127">
    <property type="entry name" value="SOLUTE CARRIER FAMILY 4 MEMBER 11"/>
    <property type="match status" value="1"/>
</dbReference>
<evidence type="ECO:0000256" key="1">
    <source>
        <dbReference type="ARBA" id="ARBA00004141"/>
    </source>
</evidence>
<feature type="transmembrane region" description="Helical" evidence="6">
    <location>
        <begin position="380"/>
        <end position="410"/>
    </location>
</feature>
<evidence type="ECO:0000256" key="6">
    <source>
        <dbReference type="SAM" id="Phobius"/>
    </source>
</evidence>
<feature type="transmembrane region" description="Helical" evidence="6">
    <location>
        <begin position="475"/>
        <end position="493"/>
    </location>
</feature>
<dbReference type="AlphaFoldDB" id="A0ABD2QL80"/>
<feature type="region of interest" description="Disordered" evidence="5">
    <location>
        <begin position="531"/>
        <end position="552"/>
    </location>
</feature>
<proteinExistence type="predicted"/>
<dbReference type="Proteomes" id="UP001626550">
    <property type="component" value="Unassembled WGS sequence"/>
</dbReference>
<feature type="compositionally biased region" description="Basic and acidic residues" evidence="5">
    <location>
        <begin position="531"/>
        <end position="540"/>
    </location>
</feature>
<protein>
    <recommendedName>
        <fullName evidence="7">Bicarbonate transporter-like transmembrane domain-containing protein</fullName>
    </recommendedName>
</protein>
<evidence type="ECO:0000256" key="3">
    <source>
        <dbReference type="ARBA" id="ARBA00022989"/>
    </source>
</evidence>
<keyword evidence="9" id="KW-1185">Reference proteome</keyword>
<dbReference type="InterPro" id="IPR011531">
    <property type="entry name" value="HCO3_transpt-like_TM_dom"/>
</dbReference>
<feature type="domain" description="Bicarbonate transporter-like transmembrane" evidence="7">
    <location>
        <begin position="39"/>
        <end position="80"/>
    </location>
</feature>
<comment type="caution">
    <text evidence="8">The sequence shown here is derived from an EMBL/GenBank/DDBJ whole genome shotgun (WGS) entry which is preliminary data.</text>
</comment>
<evidence type="ECO:0000256" key="4">
    <source>
        <dbReference type="ARBA" id="ARBA00023136"/>
    </source>
</evidence>
<feature type="domain" description="Bicarbonate transporter-like transmembrane" evidence="7">
    <location>
        <begin position="189"/>
        <end position="513"/>
    </location>
</feature>
<comment type="subcellular location">
    <subcellularLocation>
        <location evidence="1">Membrane</location>
        <topology evidence="1">Multi-pass membrane protein</topology>
    </subcellularLocation>
</comment>
<keyword evidence="3 6" id="KW-1133">Transmembrane helix</keyword>
<sequence>MKVVDSQKVRKQPEYRKRYLDDFCPPMVTIFKAWEAYLKRWPSDFTDAFKTDNVALTFTSIFFVYFVCLAPSITFGALLSGSRLIAGQPLAINGVTAATFIIESSIVSFANSFSAPILVVRAWISVYASIFGIIGLVFNVSVLTNHVRRSVEQVFNMFISFFFLLKALFTMFKPDLVLSQKNAIAGATLFLALLMLNFCLTLASIKRGTYFRQQIRKILGAFNVPLGIILTLAMNQIFFLQYQLPTLSIPPSDQINVSQWINSVPLDQMFNYGKAGAATIQGISVVIGFAVFLLIFTEASLNGITAMKNKAVKPGIPEADLLLLLVAFPLTSGFLGWPFVSGAPLRTVSHIMSLAKMEERPPPGVTAQVVATVEQRVSGILVGLLVALSVLLGSVLQYIPLAALYGMFLYMGVIGMRDLTITHRIQALMKRRKHWQDWEYIRGVPTPQILFFAFTQSFFVLVLITLNVISEFLPSAAAATLMFPIVIAVYALIREFVLPCWPWISPYLHQLDKKHKISPVIDRQLAIAEHGPCESRRDSDTPSTSEQIRYRPNVRQAEHGSEDVLGRLRETWAI</sequence>
<dbReference type="EMBL" id="JBJKFK010000069">
    <property type="protein sequence ID" value="KAL3320203.1"/>
    <property type="molecule type" value="Genomic_DNA"/>
</dbReference>
<organism evidence="8 9">
    <name type="scientific">Cichlidogyrus casuarinus</name>
    <dbReference type="NCBI Taxonomy" id="1844966"/>
    <lineage>
        <taxon>Eukaryota</taxon>
        <taxon>Metazoa</taxon>
        <taxon>Spiralia</taxon>
        <taxon>Lophotrochozoa</taxon>
        <taxon>Platyhelminthes</taxon>
        <taxon>Monogenea</taxon>
        <taxon>Monopisthocotylea</taxon>
        <taxon>Dactylogyridea</taxon>
        <taxon>Ancyrocephalidae</taxon>
        <taxon>Cichlidogyrus</taxon>
    </lineage>
</organism>
<feature type="transmembrane region" description="Helical" evidence="6">
    <location>
        <begin position="154"/>
        <end position="172"/>
    </location>
</feature>
<dbReference type="InterPro" id="IPR003020">
    <property type="entry name" value="HCO3_transpt_euk"/>
</dbReference>
<evidence type="ECO:0000259" key="7">
    <source>
        <dbReference type="Pfam" id="PF00955"/>
    </source>
</evidence>
<evidence type="ECO:0000313" key="9">
    <source>
        <dbReference type="Proteomes" id="UP001626550"/>
    </source>
</evidence>
<keyword evidence="2 6" id="KW-0812">Transmembrane</keyword>
<name>A0ABD2QL80_9PLAT</name>
<accession>A0ABD2QL80</accession>